<reference evidence="2" key="1">
    <citation type="submission" date="2022-11" db="EMBL/GenBank/DDBJ databases">
        <authorList>
            <person name="Petersen C."/>
        </authorList>
    </citation>
    <scope>NUCLEOTIDE SEQUENCE</scope>
    <source>
        <strain evidence="2">IBT 21917</strain>
    </source>
</reference>
<gene>
    <name evidence="2" type="ORF">N7492_003119</name>
</gene>
<feature type="region of interest" description="Disordered" evidence="1">
    <location>
        <begin position="88"/>
        <end position="122"/>
    </location>
</feature>
<proteinExistence type="predicted"/>
<dbReference type="OrthoDB" id="4338216at2759"/>
<reference evidence="2" key="2">
    <citation type="journal article" date="2023" name="IMA Fungus">
        <title>Comparative genomic study of the Penicillium genus elucidates a diverse pangenome and 15 lateral gene transfer events.</title>
        <authorList>
            <person name="Petersen C."/>
            <person name="Sorensen T."/>
            <person name="Nielsen M.R."/>
            <person name="Sondergaard T.E."/>
            <person name="Sorensen J.L."/>
            <person name="Fitzpatrick D.A."/>
            <person name="Frisvad J.C."/>
            <person name="Nielsen K.L."/>
        </authorList>
    </citation>
    <scope>NUCLEOTIDE SEQUENCE</scope>
    <source>
        <strain evidence="2">IBT 21917</strain>
    </source>
</reference>
<protein>
    <submittedName>
        <fullName evidence="2">Uncharacterized protein</fullName>
    </submittedName>
</protein>
<dbReference type="AlphaFoldDB" id="A0A9W9IJ01"/>
<organism evidence="2 3">
    <name type="scientific">Penicillium capsulatum</name>
    <dbReference type="NCBI Taxonomy" id="69766"/>
    <lineage>
        <taxon>Eukaryota</taxon>
        <taxon>Fungi</taxon>
        <taxon>Dikarya</taxon>
        <taxon>Ascomycota</taxon>
        <taxon>Pezizomycotina</taxon>
        <taxon>Eurotiomycetes</taxon>
        <taxon>Eurotiomycetidae</taxon>
        <taxon>Eurotiales</taxon>
        <taxon>Aspergillaceae</taxon>
        <taxon>Penicillium</taxon>
    </lineage>
</organism>
<evidence type="ECO:0000313" key="2">
    <source>
        <dbReference type="EMBL" id="KAJ5179909.1"/>
    </source>
</evidence>
<feature type="region of interest" description="Disordered" evidence="1">
    <location>
        <begin position="337"/>
        <end position="356"/>
    </location>
</feature>
<dbReference type="Proteomes" id="UP001146351">
    <property type="component" value="Unassembled WGS sequence"/>
</dbReference>
<accession>A0A9W9IJ01</accession>
<dbReference type="EMBL" id="JAPQKO010000002">
    <property type="protein sequence ID" value="KAJ5179909.1"/>
    <property type="molecule type" value="Genomic_DNA"/>
</dbReference>
<evidence type="ECO:0000256" key="1">
    <source>
        <dbReference type="SAM" id="MobiDB-lite"/>
    </source>
</evidence>
<evidence type="ECO:0000313" key="3">
    <source>
        <dbReference type="Proteomes" id="UP001146351"/>
    </source>
</evidence>
<comment type="caution">
    <text evidence="2">The sequence shown here is derived from an EMBL/GenBank/DDBJ whole genome shotgun (WGS) entry which is preliminary data.</text>
</comment>
<name>A0A9W9IJ01_9EURO</name>
<sequence>MPVIIIGNSKPLPPVDRANEEERIQGRNALQNANRALRMGPIPQHQEAQQLEKPRAQAAPVNRMIDASPVVPAASVVLDHPDNVSIKKKSKPMMLSRVSSTHETPAKSGHKPLVSSEASTGSVARGIRTPTDFMAQWRAKNAERIAIAESKPVSRRIVFKNVPDWANLTDVLCLVYGGPIERIWSEQENEVIVQFFKVPDCEEYYDDNSSGIFVDGQVIEVEQAECPPLSKETKHWITAGCTRVVKVDIHNDKTFQDLQDIVKDLELDHLMYRAEPNTPGSVYFFFCSLESSYDLMTKLLGRGWLHCPAQFFPDPCAVAKDFHANSIPVSRMADASTAEPPVSKCPSSEVLESVER</sequence>
<keyword evidence="3" id="KW-1185">Reference proteome</keyword>